<dbReference type="OrthoDB" id="6436866at2759"/>
<dbReference type="EMBL" id="BGPR01000691">
    <property type="protein sequence ID" value="GBM31733.1"/>
    <property type="molecule type" value="Genomic_DNA"/>
</dbReference>
<accession>A0A4Y2ER63</accession>
<dbReference type="AlphaFoldDB" id="A0A4Y2ER63"/>
<evidence type="ECO:0000313" key="2">
    <source>
        <dbReference type="Proteomes" id="UP000499080"/>
    </source>
</evidence>
<name>A0A4Y2ER63_ARAVE</name>
<dbReference type="PANTHER" id="PTHR47331">
    <property type="entry name" value="PHD-TYPE DOMAIN-CONTAINING PROTEIN"/>
    <property type="match status" value="1"/>
</dbReference>
<dbReference type="InterPro" id="IPR008042">
    <property type="entry name" value="Retrotrans_Pao"/>
</dbReference>
<keyword evidence="2" id="KW-1185">Reference proteome</keyword>
<organism evidence="1 2">
    <name type="scientific">Araneus ventricosus</name>
    <name type="common">Orbweaver spider</name>
    <name type="synonym">Epeira ventricosa</name>
    <dbReference type="NCBI Taxonomy" id="182803"/>
    <lineage>
        <taxon>Eukaryota</taxon>
        <taxon>Metazoa</taxon>
        <taxon>Ecdysozoa</taxon>
        <taxon>Arthropoda</taxon>
        <taxon>Chelicerata</taxon>
        <taxon>Arachnida</taxon>
        <taxon>Araneae</taxon>
        <taxon>Araneomorphae</taxon>
        <taxon>Entelegynae</taxon>
        <taxon>Araneoidea</taxon>
        <taxon>Araneidae</taxon>
        <taxon>Araneus</taxon>
    </lineage>
</organism>
<reference evidence="1 2" key="1">
    <citation type="journal article" date="2019" name="Sci. Rep.">
        <title>Orb-weaving spider Araneus ventricosus genome elucidates the spidroin gene catalogue.</title>
        <authorList>
            <person name="Kono N."/>
            <person name="Nakamura H."/>
            <person name="Ohtoshi R."/>
            <person name="Moran D.A.P."/>
            <person name="Shinohara A."/>
            <person name="Yoshida Y."/>
            <person name="Fujiwara M."/>
            <person name="Mori M."/>
            <person name="Tomita M."/>
            <person name="Arakawa K."/>
        </authorList>
    </citation>
    <scope>NUCLEOTIDE SEQUENCE [LARGE SCALE GENOMIC DNA]</scope>
</reference>
<dbReference type="Proteomes" id="UP000499080">
    <property type="component" value="Unassembled WGS sequence"/>
</dbReference>
<dbReference type="Pfam" id="PF05380">
    <property type="entry name" value="Peptidase_A17"/>
    <property type="match status" value="1"/>
</dbReference>
<proteinExistence type="predicted"/>
<evidence type="ECO:0000313" key="1">
    <source>
        <dbReference type="EMBL" id="GBM31733.1"/>
    </source>
</evidence>
<protein>
    <submittedName>
        <fullName evidence="1">Uncharacterized protein</fullName>
    </submittedName>
</protein>
<sequence length="107" mass="12288">MKLIASKSRIAPIKKKSIPHLELSTCLLLQLVEKVIHALKTEIDDVILHTDSTIALTWINTPPNKLKTFISNRVSKIQDLNKNCKWRHILSHLTLFLGEQILKNSER</sequence>
<gene>
    <name evidence="1" type="ORF">AVEN_45650_1</name>
</gene>
<comment type="caution">
    <text evidence="1">The sequence shown here is derived from an EMBL/GenBank/DDBJ whole genome shotgun (WGS) entry which is preliminary data.</text>
</comment>